<reference evidence="3" key="1">
    <citation type="submission" date="2023-03" db="EMBL/GenBank/DDBJ databases">
        <title>Chromosome-scale reference genome and RAD-based genetic map of yellow starthistle (Centaurea solstitialis) reveal putative structural variation and QTLs associated with invader traits.</title>
        <authorList>
            <person name="Reatini B."/>
            <person name="Cang F.A."/>
            <person name="Jiang Q."/>
            <person name="Mckibben M.T.W."/>
            <person name="Barker M.S."/>
            <person name="Rieseberg L.H."/>
            <person name="Dlugosch K.M."/>
        </authorList>
    </citation>
    <scope>NUCLEOTIDE SEQUENCE</scope>
    <source>
        <strain evidence="3">CAN-66</strain>
        <tissue evidence="3">Leaf</tissue>
    </source>
</reference>
<evidence type="ECO:0000313" key="3">
    <source>
        <dbReference type="EMBL" id="KAJ9550803.1"/>
    </source>
</evidence>
<keyword evidence="4" id="KW-1185">Reference proteome</keyword>
<feature type="domain" description="TRF2/HOY1 PH-like" evidence="2">
    <location>
        <begin position="147"/>
        <end position="265"/>
    </location>
</feature>
<name>A0AA38T5N2_9ASTR</name>
<accession>A0AA38T5N2</accession>
<feature type="compositionally biased region" description="Basic and acidic residues" evidence="1">
    <location>
        <begin position="533"/>
        <end position="549"/>
    </location>
</feature>
<dbReference type="AlphaFoldDB" id="A0AA38T5N2"/>
<dbReference type="Pfam" id="PF24818">
    <property type="entry name" value="PH_TRF2_HOY1"/>
    <property type="match status" value="1"/>
</dbReference>
<evidence type="ECO:0000259" key="2">
    <source>
        <dbReference type="Pfam" id="PF24818"/>
    </source>
</evidence>
<dbReference type="PANTHER" id="PTHR33494:SF27">
    <property type="entry name" value="ATP-DEPENDENT DNA HELICASE"/>
    <property type="match status" value="1"/>
</dbReference>
<evidence type="ECO:0000313" key="4">
    <source>
        <dbReference type="Proteomes" id="UP001172457"/>
    </source>
</evidence>
<dbReference type="InterPro" id="IPR057939">
    <property type="entry name" value="TRF2_HOY1_PH"/>
</dbReference>
<dbReference type="Proteomes" id="UP001172457">
    <property type="component" value="Chromosome 4"/>
</dbReference>
<dbReference type="EMBL" id="JARYMX010000004">
    <property type="protein sequence ID" value="KAJ9550803.1"/>
    <property type="molecule type" value="Genomic_DNA"/>
</dbReference>
<sequence length="603" mass="66854">MVQFMASPENNNNNNVWQLTEPEAKSFAGEQNSMYLQQNRDDGPLAKRWKSSSSSSSLIVKQLLSQTQITIAIPKYRTAKKSVGFAVTEEPSLLELAQKRLNQCNIEKGDLLAEDLEAETNRDLRATARTRDRARASGSADKLKASHFPALLLRIGQWEYVSKNEGDLVAKCYFSKHKIVWEILDCGLKKKFEINWADIMALKANTDADGLGTLTIVLDKPPLFFKEINPQPRKHTQWRASSDFTDGDASTYRHHLLQCAQGVLEKHYEKLINCDTRLNYLSQQQELYLEFPYFAPKPSVTNQDISGSSILNLPPDVYSIANMTPATALQACLVKPLESSSVGLIHQDLSKQAHPSNSGCFYSSVMPTDLEGQKDMEQMTIPQQLPTTISITDLVNGLPEQKISGNPPFSDNHVSGHETPKDVLENISQILLSDNHLPAASDEKTLMSRVNSLCCLIQDHQNGQQDANPNLIPQQDRNDRSTLGPNPVHGYKTRDDTTVGQSSKLPQEHWNGQQDGNGSSALDTNLMPAGGNRTREDGGTIGLDHHPDGNDNSNPESDPMGENVTGSGMSRKDSFAELVHQLPRIASLPRFLFDISENGEILK</sequence>
<feature type="compositionally biased region" description="Polar residues" evidence="1">
    <location>
        <begin position="464"/>
        <end position="475"/>
    </location>
</feature>
<feature type="compositionally biased region" description="Polar residues" evidence="1">
    <location>
        <begin position="498"/>
        <end position="523"/>
    </location>
</feature>
<organism evidence="3 4">
    <name type="scientific">Centaurea solstitialis</name>
    <name type="common">yellow star-thistle</name>
    <dbReference type="NCBI Taxonomy" id="347529"/>
    <lineage>
        <taxon>Eukaryota</taxon>
        <taxon>Viridiplantae</taxon>
        <taxon>Streptophyta</taxon>
        <taxon>Embryophyta</taxon>
        <taxon>Tracheophyta</taxon>
        <taxon>Spermatophyta</taxon>
        <taxon>Magnoliopsida</taxon>
        <taxon>eudicotyledons</taxon>
        <taxon>Gunneridae</taxon>
        <taxon>Pentapetalae</taxon>
        <taxon>asterids</taxon>
        <taxon>campanulids</taxon>
        <taxon>Asterales</taxon>
        <taxon>Asteraceae</taxon>
        <taxon>Carduoideae</taxon>
        <taxon>Cardueae</taxon>
        <taxon>Centaureinae</taxon>
        <taxon>Centaurea</taxon>
    </lineage>
</organism>
<proteinExistence type="predicted"/>
<feature type="region of interest" description="Disordered" evidence="1">
    <location>
        <begin position="464"/>
        <end position="569"/>
    </location>
</feature>
<protein>
    <recommendedName>
        <fullName evidence="2">TRF2/HOY1 PH-like domain-containing protein</fullName>
    </recommendedName>
</protein>
<gene>
    <name evidence="3" type="ORF">OSB04_014848</name>
</gene>
<dbReference type="PANTHER" id="PTHR33494">
    <property type="entry name" value="OS02G0793800 PROTEIN"/>
    <property type="match status" value="1"/>
</dbReference>
<evidence type="ECO:0000256" key="1">
    <source>
        <dbReference type="SAM" id="MobiDB-lite"/>
    </source>
</evidence>
<comment type="caution">
    <text evidence="3">The sequence shown here is derived from an EMBL/GenBank/DDBJ whole genome shotgun (WGS) entry which is preliminary data.</text>
</comment>